<evidence type="ECO:0008006" key="4">
    <source>
        <dbReference type="Google" id="ProtNLM"/>
    </source>
</evidence>
<gene>
    <name evidence="2" type="ORF">AXFE_21340</name>
</gene>
<sequence length="229" mass="23044">MMRRVGFVPLIALGLVMSACGGSSASSASPSGSSTAAASTAQHASGVTTTSTTQAPNVKSMLLSVSDLPSGWSVDNSSQSSTNKTCYTNPLKQLASNSYANINFAKDGSLPELVEEIVSVSSGPQAFGKITSTLNSCKNFTESIQGQAVTGAGAQTANGSMGAMSAPKYGDQSAAYDATISSHGISLNQGFVVVQKGNILILVALANIGSLNSATLQQLATIAVGKIPS</sequence>
<evidence type="ECO:0000313" key="3">
    <source>
        <dbReference type="Proteomes" id="UP000032360"/>
    </source>
</evidence>
<keyword evidence="1" id="KW-0732">Signal</keyword>
<dbReference type="RefSeq" id="WP_052605764.1">
    <property type="nucleotide sequence ID" value="NZ_JXYS01000068.1"/>
</dbReference>
<dbReference type="AlphaFoldDB" id="A0A0D8HGM2"/>
<organism evidence="2 3">
    <name type="scientific">Acidithrix ferrooxidans</name>
    <dbReference type="NCBI Taxonomy" id="1280514"/>
    <lineage>
        <taxon>Bacteria</taxon>
        <taxon>Bacillati</taxon>
        <taxon>Actinomycetota</taxon>
        <taxon>Acidimicrobiia</taxon>
        <taxon>Acidimicrobiales</taxon>
        <taxon>Acidimicrobiaceae</taxon>
        <taxon>Acidithrix</taxon>
    </lineage>
</organism>
<comment type="caution">
    <text evidence="2">The sequence shown here is derived from an EMBL/GenBank/DDBJ whole genome shotgun (WGS) entry which is preliminary data.</text>
</comment>
<protein>
    <recommendedName>
        <fullName evidence="4">PknH-like extracellular domain-containing protein</fullName>
    </recommendedName>
</protein>
<name>A0A0D8HGM2_9ACTN</name>
<dbReference type="PROSITE" id="PS51257">
    <property type="entry name" value="PROKAR_LIPOPROTEIN"/>
    <property type="match status" value="1"/>
</dbReference>
<accession>A0A0D8HGM2</accession>
<dbReference type="Proteomes" id="UP000032360">
    <property type="component" value="Unassembled WGS sequence"/>
</dbReference>
<reference evidence="2 3" key="1">
    <citation type="submission" date="2015-01" db="EMBL/GenBank/DDBJ databases">
        <title>Draft genome of the acidophilic iron oxidizer Acidithrix ferrooxidans strain Py-F3.</title>
        <authorList>
            <person name="Poehlein A."/>
            <person name="Eisen S."/>
            <person name="Schloemann M."/>
            <person name="Johnson B.D."/>
            <person name="Daniel R."/>
            <person name="Muehling M."/>
        </authorList>
    </citation>
    <scope>NUCLEOTIDE SEQUENCE [LARGE SCALE GENOMIC DNA]</scope>
    <source>
        <strain evidence="2 3">Py-F3</strain>
    </source>
</reference>
<feature type="chain" id="PRO_5038697187" description="PknH-like extracellular domain-containing protein" evidence="1">
    <location>
        <begin position="29"/>
        <end position="229"/>
    </location>
</feature>
<keyword evidence="3" id="KW-1185">Reference proteome</keyword>
<dbReference type="EMBL" id="JXYS01000068">
    <property type="protein sequence ID" value="KJF16999.1"/>
    <property type="molecule type" value="Genomic_DNA"/>
</dbReference>
<feature type="signal peptide" evidence="1">
    <location>
        <begin position="1"/>
        <end position="28"/>
    </location>
</feature>
<proteinExistence type="predicted"/>
<evidence type="ECO:0000256" key="1">
    <source>
        <dbReference type="SAM" id="SignalP"/>
    </source>
</evidence>
<evidence type="ECO:0000313" key="2">
    <source>
        <dbReference type="EMBL" id="KJF16999.1"/>
    </source>
</evidence>